<evidence type="ECO:0000313" key="2">
    <source>
        <dbReference type="Proteomes" id="UP000054270"/>
    </source>
</evidence>
<accession>A0A0D2NW39</accession>
<dbReference type="OrthoDB" id="2690684at2759"/>
<sequence length="908" mass="103894">MEGSGDPLEDSDGPMVDSENMVDAPEAAVGSNTQDELVRTPVLDQYGLIFNTTYKLLICELCSEGVAFHSLHTHLKLERGKRLNWNEKRQCYALSYVSFEHHRPAKVPKRKNELQTKIVDSLISTGHIHDASEIRSGNKPDIWNSIPLPQPVNGFIPRVAGLRSFSDATRCTVVEKGKMCGYISPAEESLRVHQWNVHGRRYPENVDQVVAQTLTESGNGFFRYFSVSPEDPQSALNATRKPVNLRRLDLNAARRLLQKTTAAYTNDLNIIGDLNVKTTLPVFVITGIDNFLKPFNRTSIRQKYAQDRDHPRYIALHNILYKSFKDEMQHLFDHTLPSHIFLHLTNCTPNAPRIKMRREFSPLTEKNSIAAYGLVELRFIWAILKANERPGEKAYTFSARQKTALNNLAANLDKQNNNNTENTMQALHQVFDEVYFPENYAAKSDFDMPSSVFLAMQCVAENGSYTNIHLIPPIIAKLQYSFRLRSLRRIQLLRDEYPQNDKFWLEFVSFCERHLQDHNLSPFAILRNFLHKTSVVSKATPRPDMVWWRNDTVMVGEMSVNIAEYKVFLKKKLEETEAFIEQNILLGLFTLQELDKCCKISELKDLSEKEDVPANGVLLDIRDSNFDNAESDIFFLKMLQEKKLDIQEDASGVLGFGRIPGAKWISDIDKALSDVQVLSHITQGPGVGRMTEQALQSPINTMETSRNVVIDDKERTGGFRAGYHKGAFITGNHKEIFRLLPYRVFRLLLILIRIIRPIELAVLFDLLIKPENRQATVIAYRERIWASYGRAWTPAHLSENLQQFMQLGMGVKMGARVYRHFAIAIQRHYPDTNYGRYRTDSERESDREAQIHAVAADFMAGHIPDVADMIYARTRDILTRPVLKAAYVRVSKDWHKFLGFSTGPDDSN</sequence>
<keyword evidence="2" id="KW-1185">Reference proteome</keyword>
<proteinExistence type="predicted"/>
<reference evidence="2" key="1">
    <citation type="submission" date="2014-04" db="EMBL/GenBank/DDBJ databases">
        <title>Evolutionary Origins and Diversification of the Mycorrhizal Mutualists.</title>
        <authorList>
            <consortium name="DOE Joint Genome Institute"/>
            <consortium name="Mycorrhizal Genomics Consortium"/>
            <person name="Kohler A."/>
            <person name="Kuo A."/>
            <person name="Nagy L.G."/>
            <person name="Floudas D."/>
            <person name="Copeland A."/>
            <person name="Barry K.W."/>
            <person name="Cichocki N."/>
            <person name="Veneault-Fourrey C."/>
            <person name="LaButti K."/>
            <person name="Lindquist E.A."/>
            <person name="Lipzen A."/>
            <person name="Lundell T."/>
            <person name="Morin E."/>
            <person name="Murat C."/>
            <person name="Riley R."/>
            <person name="Ohm R."/>
            <person name="Sun H."/>
            <person name="Tunlid A."/>
            <person name="Henrissat B."/>
            <person name="Grigoriev I.V."/>
            <person name="Hibbett D.S."/>
            <person name="Martin F."/>
        </authorList>
    </citation>
    <scope>NUCLEOTIDE SEQUENCE [LARGE SCALE GENOMIC DNA]</scope>
    <source>
        <strain evidence="2">FD-334 SS-4</strain>
    </source>
</reference>
<evidence type="ECO:0000313" key="1">
    <source>
        <dbReference type="EMBL" id="KJA12770.1"/>
    </source>
</evidence>
<name>A0A0D2NW39_HYPSF</name>
<dbReference type="AlphaFoldDB" id="A0A0D2NW39"/>
<dbReference type="Proteomes" id="UP000054270">
    <property type="component" value="Unassembled WGS sequence"/>
</dbReference>
<gene>
    <name evidence="1" type="ORF">HYPSUDRAFT_210138</name>
</gene>
<dbReference type="EMBL" id="KN817918">
    <property type="protein sequence ID" value="KJA12770.1"/>
    <property type="molecule type" value="Genomic_DNA"/>
</dbReference>
<protein>
    <submittedName>
        <fullName evidence="1">Uncharacterized protein</fullName>
    </submittedName>
</protein>
<organism evidence="1 2">
    <name type="scientific">Hypholoma sublateritium (strain FD-334 SS-4)</name>
    <dbReference type="NCBI Taxonomy" id="945553"/>
    <lineage>
        <taxon>Eukaryota</taxon>
        <taxon>Fungi</taxon>
        <taxon>Dikarya</taxon>
        <taxon>Basidiomycota</taxon>
        <taxon>Agaricomycotina</taxon>
        <taxon>Agaricomycetes</taxon>
        <taxon>Agaricomycetidae</taxon>
        <taxon>Agaricales</taxon>
        <taxon>Agaricineae</taxon>
        <taxon>Strophariaceae</taxon>
        <taxon>Hypholoma</taxon>
    </lineage>
</organism>